<evidence type="ECO:0000313" key="2">
    <source>
        <dbReference type="Proteomes" id="UP000728032"/>
    </source>
</evidence>
<dbReference type="Gene3D" id="3.40.50.720">
    <property type="entry name" value="NAD(P)-binding Rossmann-like Domain"/>
    <property type="match status" value="1"/>
</dbReference>
<protein>
    <submittedName>
        <fullName evidence="1">Uncharacterized protein</fullName>
    </submittedName>
</protein>
<reference evidence="1" key="1">
    <citation type="submission" date="2020-11" db="EMBL/GenBank/DDBJ databases">
        <authorList>
            <person name="Tran Van P."/>
        </authorList>
    </citation>
    <scope>NUCLEOTIDE SEQUENCE</scope>
</reference>
<dbReference type="InterPro" id="IPR036291">
    <property type="entry name" value="NAD(P)-bd_dom_sf"/>
</dbReference>
<keyword evidence="2" id="KW-1185">Reference proteome</keyword>
<accession>A0A7R9M5H9</accession>
<dbReference type="OrthoDB" id="6413932at2759"/>
<feature type="non-terminal residue" evidence="1">
    <location>
        <position position="1"/>
    </location>
</feature>
<dbReference type="GO" id="GO:0008202">
    <property type="term" value="P:steroid metabolic process"/>
    <property type="evidence" value="ECO:0007669"/>
    <property type="project" value="TreeGrafter"/>
</dbReference>
<dbReference type="Pfam" id="PF00106">
    <property type="entry name" value="adh_short"/>
    <property type="match status" value="1"/>
</dbReference>
<gene>
    <name evidence="1" type="ORF">ONB1V03_LOCUS10626</name>
</gene>
<dbReference type="EMBL" id="OC922173">
    <property type="protein sequence ID" value="CAD7653975.1"/>
    <property type="molecule type" value="Genomic_DNA"/>
</dbReference>
<proteinExistence type="predicted"/>
<organism evidence="1">
    <name type="scientific">Oppiella nova</name>
    <dbReference type="NCBI Taxonomy" id="334625"/>
    <lineage>
        <taxon>Eukaryota</taxon>
        <taxon>Metazoa</taxon>
        <taxon>Ecdysozoa</taxon>
        <taxon>Arthropoda</taxon>
        <taxon>Chelicerata</taxon>
        <taxon>Arachnida</taxon>
        <taxon>Acari</taxon>
        <taxon>Acariformes</taxon>
        <taxon>Sarcoptiformes</taxon>
        <taxon>Oribatida</taxon>
        <taxon>Brachypylina</taxon>
        <taxon>Oppioidea</taxon>
        <taxon>Oppiidae</taxon>
        <taxon>Oppiella</taxon>
    </lineage>
</organism>
<dbReference type="PANTHER" id="PTHR43313:SF36">
    <property type="entry name" value="D-BETA-HYDROXYBUTYRATE DEHYDROGENASE, MITOCHONDRIAL"/>
    <property type="match status" value="1"/>
</dbReference>
<sequence length="153" mass="17639">ISSYAMSKFAVRAFSESLRNEVKQFDINVVVIEPSVYSTGLTDYNLWIDDFQTKWKETPEDVRRDYGPEKCDVMHERINAVMSTAKDSPQDVVDAMLDSITTATPKPYYYVYGLAERAIMTVLEALPPQFSDLALSEKLYFPLIKFFKNKNRI</sequence>
<dbReference type="PANTHER" id="PTHR43313">
    <property type="entry name" value="SHORT-CHAIN DEHYDROGENASE/REDUCTASE FAMILY 9C"/>
    <property type="match status" value="1"/>
</dbReference>
<dbReference type="GO" id="GO:0016491">
    <property type="term" value="F:oxidoreductase activity"/>
    <property type="evidence" value="ECO:0007669"/>
    <property type="project" value="TreeGrafter"/>
</dbReference>
<dbReference type="Proteomes" id="UP000728032">
    <property type="component" value="Unassembled WGS sequence"/>
</dbReference>
<name>A0A7R9M5H9_9ACAR</name>
<dbReference type="AlphaFoldDB" id="A0A7R9M5H9"/>
<evidence type="ECO:0000313" key="1">
    <source>
        <dbReference type="EMBL" id="CAD7653975.1"/>
    </source>
</evidence>
<dbReference type="InterPro" id="IPR002347">
    <property type="entry name" value="SDR_fam"/>
</dbReference>
<dbReference type="SUPFAM" id="SSF51735">
    <property type="entry name" value="NAD(P)-binding Rossmann-fold domains"/>
    <property type="match status" value="1"/>
</dbReference>
<dbReference type="EMBL" id="CAJPVJ010007348">
    <property type="protein sequence ID" value="CAG2171162.1"/>
    <property type="molecule type" value="Genomic_DNA"/>
</dbReference>